<keyword evidence="3" id="KW-1185">Reference proteome</keyword>
<protein>
    <submittedName>
        <fullName evidence="2">Uncharacterized protein</fullName>
    </submittedName>
</protein>
<gene>
    <name evidence="2" type="ORF">PoB_006733400</name>
</gene>
<name>A0AAV4D9K9_9GAST</name>
<evidence type="ECO:0000313" key="2">
    <source>
        <dbReference type="EMBL" id="GFO40829.1"/>
    </source>
</evidence>
<proteinExistence type="predicted"/>
<feature type="compositionally biased region" description="Polar residues" evidence="1">
    <location>
        <begin position="1"/>
        <end position="20"/>
    </location>
</feature>
<sequence length="90" mass="10116">MEQWNFPRQLQCESKQSKSTEPGFECMDGLNFPYGTLHPHQNQGDSVLYLTIIEELSHGSAISCASSLIFMNNIGDVVRARSRLSHTQTT</sequence>
<comment type="caution">
    <text evidence="2">The sequence shown here is derived from an EMBL/GenBank/DDBJ whole genome shotgun (WGS) entry which is preliminary data.</text>
</comment>
<dbReference type="AlphaFoldDB" id="A0AAV4D9K9"/>
<reference evidence="2 3" key="1">
    <citation type="journal article" date="2021" name="Elife">
        <title>Chloroplast acquisition without the gene transfer in kleptoplastic sea slugs, Plakobranchus ocellatus.</title>
        <authorList>
            <person name="Maeda T."/>
            <person name="Takahashi S."/>
            <person name="Yoshida T."/>
            <person name="Shimamura S."/>
            <person name="Takaki Y."/>
            <person name="Nagai Y."/>
            <person name="Toyoda A."/>
            <person name="Suzuki Y."/>
            <person name="Arimoto A."/>
            <person name="Ishii H."/>
            <person name="Satoh N."/>
            <person name="Nishiyama T."/>
            <person name="Hasebe M."/>
            <person name="Maruyama T."/>
            <person name="Minagawa J."/>
            <person name="Obokata J."/>
            <person name="Shigenobu S."/>
        </authorList>
    </citation>
    <scope>NUCLEOTIDE SEQUENCE [LARGE SCALE GENOMIC DNA]</scope>
</reference>
<dbReference type="EMBL" id="BLXT01007646">
    <property type="protein sequence ID" value="GFO40829.1"/>
    <property type="molecule type" value="Genomic_DNA"/>
</dbReference>
<dbReference type="Proteomes" id="UP000735302">
    <property type="component" value="Unassembled WGS sequence"/>
</dbReference>
<organism evidence="2 3">
    <name type="scientific">Plakobranchus ocellatus</name>
    <dbReference type="NCBI Taxonomy" id="259542"/>
    <lineage>
        <taxon>Eukaryota</taxon>
        <taxon>Metazoa</taxon>
        <taxon>Spiralia</taxon>
        <taxon>Lophotrochozoa</taxon>
        <taxon>Mollusca</taxon>
        <taxon>Gastropoda</taxon>
        <taxon>Heterobranchia</taxon>
        <taxon>Euthyneura</taxon>
        <taxon>Panpulmonata</taxon>
        <taxon>Sacoglossa</taxon>
        <taxon>Placobranchoidea</taxon>
        <taxon>Plakobranchidae</taxon>
        <taxon>Plakobranchus</taxon>
    </lineage>
</organism>
<accession>A0AAV4D9K9</accession>
<feature type="region of interest" description="Disordered" evidence="1">
    <location>
        <begin position="1"/>
        <end position="22"/>
    </location>
</feature>
<evidence type="ECO:0000313" key="3">
    <source>
        <dbReference type="Proteomes" id="UP000735302"/>
    </source>
</evidence>
<evidence type="ECO:0000256" key="1">
    <source>
        <dbReference type="SAM" id="MobiDB-lite"/>
    </source>
</evidence>